<dbReference type="EMBL" id="QXFZ01000186">
    <property type="protein sequence ID" value="KAE9128147.1"/>
    <property type="molecule type" value="Genomic_DNA"/>
</dbReference>
<evidence type="ECO:0000313" key="2">
    <source>
        <dbReference type="EMBL" id="KAE9128147.1"/>
    </source>
</evidence>
<dbReference type="Proteomes" id="UP000440732">
    <property type="component" value="Unassembled WGS sequence"/>
</dbReference>
<gene>
    <name evidence="3" type="ORF">PF006_g7766</name>
    <name evidence="2" type="ORF">PF007_g5368</name>
</gene>
<evidence type="ECO:0000313" key="5">
    <source>
        <dbReference type="Proteomes" id="UP000441208"/>
    </source>
</evidence>
<evidence type="ECO:0000256" key="1">
    <source>
        <dbReference type="SAM" id="MobiDB-lite"/>
    </source>
</evidence>
<name>A0A6A3U7N5_9STRA</name>
<comment type="caution">
    <text evidence="3">The sequence shown here is derived from an EMBL/GenBank/DDBJ whole genome shotgun (WGS) entry which is preliminary data.</text>
</comment>
<dbReference type="EMBL" id="QXGA01000341">
    <property type="protein sequence ID" value="KAE9147551.1"/>
    <property type="molecule type" value="Genomic_DNA"/>
</dbReference>
<feature type="compositionally biased region" description="Acidic residues" evidence="1">
    <location>
        <begin position="14"/>
        <end position="28"/>
    </location>
</feature>
<feature type="region of interest" description="Disordered" evidence="1">
    <location>
        <begin position="1"/>
        <end position="41"/>
    </location>
</feature>
<sequence length="41" mass="4386">MESETDGDQSLGLEEGENDALQEDELADEVNHVTGVTHTVA</sequence>
<proteinExistence type="predicted"/>
<dbReference type="Proteomes" id="UP000441208">
    <property type="component" value="Unassembled WGS sequence"/>
</dbReference>
<evidence type="ECO:0000313" key="3">
    <source>
        <dbReference type="EMBL" id="KAE9147551.1"/>
    </source>
</evidence>
<organism evidence="3 4">
    <name type="scientific">Phytophthora fragariae</name>
    <dbReference type="NCBI Taxonomy" id="53985"/>
    <lineage>
        <taxon>Eukaryota</taxon>
        <taxon>Sar</taxon>
        <taxon>Stramenopiles</taxon>
        <taxon>Oomycota</taxon>
        <taxon>Peronosporomycetes</taxon>
        <taxon>Peronosporales</taxon>
        <taxon>Peronosporaceae</taxon>
        <taxon>Phytophthora</taxon>
    </lineage>
</organism>
<protein>
    <submittedName>
        <fullName evidence="3">Uncharacterized protein</fullName>
    </submittedName>
</protein>
<accession>A0A6A3U7N5</accession>
<dbReference type="AlphaFoldDB" id="A0A6A3U7N5"/>
<evidence type="ECO:0000313" key="4">
    <source>
        <dbReference type="Proteomes" id="UP000440732"/>
    </source>
</evidence>
<reference evidence="4 5" key="1">
    <citation type="submission" date="2018-08" db="EMBL/GenBank/DDBJ databases">
        <title>Genomic investigation of the strawberry pathogen Phytophthora fragariae indicates pathogenicity is determined by transcriptional variation in three key races.</title>
        <authorList>
            <person name="Adams T.M."/>
            <person name="Armitage A.D."/>
            <person name="Sobczyk M.K."/>
            <person name="Bates H.J."/>
            <person name="Dunwell J.M."/>
            <person name="Nellist C.F."/>
            <person name="Harrison R.J."/>
        </authorList>
    </citation>
    <scope>NUCLEOTIDE SEQUENCE [LARGE SCALE GENOMIC DNA]</scope>
    <source>
        <strain evidence="3 4">NOV-5</strain>
        <strain evidence="2 5">NOV-71</strain>
    </source>
</reference>